<dbReference type="PANTHER" id="PTHR48047">
    <property type="entry name" value="GLYCOSYLTRANSFERASE"/>
    <property type="match status" value="1"/>
</dbReference>
<evidence type="ECO:0000313" key="7">
    <source>
        <dbReference type="Proteomes" id="UP001177140"/>
    </source>
</evidence>
<reference evidence="6" key="1">
    <citation type="submission" date="2022-03" db="EMBL/GenBank/DDBJ databases">
        <title>A functionally conserved STORR gene fusion in Papaver species that diverged 16.8 million years ago.</title>
        <authorList>
            <person name="Catania T."/>
        </authorList>
    </citation>
    <scope>NUCLEOTIDE SEQUENCE</scope>
    <source>
        <strain evidence="6">S-191538</strain>
    </source>
</reference>
<dbReference type="FunFam" id="3.40.50.2000:FF:000071">
    <property type="entry name" value="Glycosyltransferase"/>
    <property type="match status" value="1"/>
</dbReference>
<evidence type="ECO:0000256" key="1">
    <source>
        <dbReference type="ARBA" id="ARBA00009995"/>
    </source>
</evidence>
<keyword evidence="2 4" id="KW-0328">Glycosyltransferase</keyword>
<dbReference type="CDD" id="cd03784">
    <property type="entry name" value="GT1_Gtf-like"/>
    <property type="match status" value="1"/>
</dbReference>
<evidence type="ECO:0000256" key="4">
    <source>
        <dbReference type="RuleBase" id="RU003718"/>
    </source>
</evidence>
<dbReference type="AlphaFoldDB" id="A0AA41VA94"/>
<comment type="caution">
    <text evidence="6">The sequence shown here is derived from an EMBL/GenBank/DDBJ whole genome shotgun (WGS) entry which is preliminary data.</text>
</comment>
<dbReference type="EC" id="2.4.1.-" evidence="5"/>
<accession>A0AA41VA94</accession>
<dbReference type="SUPFAM" id="SSF53756">
    <property type="entry name" value="UDP-Glycosyltransferase/glycogen phosphorylase"/>
    <property type="match status" value="1"/>
</dbReference>
<name>A0AA41VA94_PAPNU</name>
<evidence type="ECO:0000256" key="3">
    <source>
        <dbReference type="ARBA" id="ARBA00022679"/>
    </source>
</evidence>
<evidence type="ECO:0000256" key="5">
    <source>
        <dbReference type="RuleBase" id="RU362057"/>
    </source>
</evidence>
<dbReference type="Proteomes" id="UP001177140">
    <property type="component" value="Unassembled WGS sequence"/>
</dbReference>
<keyword evidence="3 4" id="KW-0808">Transferase</keyword>
<protein>
    <recommendedName>
        <fullName evidence="5">Glycosyltransferase</fullName>
        <ecNumber evidence="5">2.4.1.-</ecNumber>
    </recommendedName>
</protein>
<comment type="similarity">
    <text evidence="1 4">Belongs to the UDP-glycosyltransferase family.</text>
</comment>
<dbReference type="InterPro" id="IPR035595">
    <property type="entry name" value="UDP_glycos_trans_CS"/>
</dbReference>
<organism evidence="6 7">
    <name type="scientific">Papaver nudicaule</name>
    <name type="common">Iceland poppy</name>
    <dbReference type="NCBI Taxonomy" id="74823"/>
    <lineage>
        <taxon>Eukaryota</taxon>
        <taxon>Viridiplantae</taxon>
        <taxon>Streptophyta</taxon>
        <taxon>Embryophyta</taxon>
        <taxon>Tracheophyta</taxon>
        <taxon>Spermatophyta</taxon>
        <taxon>Magnoliopsida</taxon>
        <taxon>Ranunculales</taxon>
        <taxon>Papaveraceae</taxon>
        <taxon>Papaveroideae</taxon>
        <taxon>Papaver</taxon>
    </lineage>
</organism>
<dbReference type="Pfam" id="PF00201">
    <property type="entry name" value="UDPGT"/>
    <property type="match status" value="1"/>
</dbReference>
<evidence type="ECO:0000313" key="6">
    <source>
        <dbReference type="EMBL" id="MCL7030528.1"/>
    </source>
</evidence>
<proteinExistence type="inferred from homology"/>
<dbReference type="EMBL" id="JAJJMA010102734">
    <property type="protein sequence ID" value="MCL7030528.1"/>
    <property type="molecule type" value="Genomic_DNA"/>
</dbReference>
<dbReference type="InterPro" id="IPR002213">
    <property type="entry name" value="UDP_glucos_trans"/>
</dbReference>
<gene>
    <name evidence="6" type="ORF">MKW94_021054</name>
</gene>
<dbReference type="PROSITE" id="PS00375">
    <property type="entry name" value="UDPGT"/>
    <property type="match status" value="1"/>
</dbReference>
<dbReference type="FunFam" id="3.40.50.2000:FF:000047">
    <property type="entry name" value="Glycosyltransferase"/>
    <property type="match status" value="1"/>
</dbReference>
<dbReference type="PANTHER" id="PTHR48047:SF45">
    <property type="entry name" value="SCOPOLETIN GLUCOSYLTRANSFERASE-LIKE"/>
    <property type="match status" value="1"/>
</dbReference>
<keyword evidence="7" id="KW-1185">Reference proteome</keyword>
<dbReference type="Gene3D" id="3.40.50.2000">
    <property type="entry name" value="Glycogen Phosphorylase B"/>
    <property type="match status" value="2"/>
</dbReference>
<dbReference type="GO" id="GO:0035251">
    <property type="term" value="F:UDP-glucosyltransferase activity"/>
    <property type="evidence" value="ECO:0007669"/>
    <property type="project" value="TreeGrafter"/>
</dbReference>
<sequence length="493" mass="56132">MGSEASPPPNQLHGFFFPLMAYGHMIPMFDVARMFAARGVKATIITTPMNASTFSKNVERDRLSGLDIDIHILRFPTEEAGLPEGCENVNNIDVPEMIPNFFKAVNMLQEPLEQLFENYHPDFIVADMFFHWATESASKFGIPRFVFHGTNIFCQCVEYSLNLYKPYEDIADAETFVVPGLPDKIEMNMQQLPDHFKLDTPFTEMVYKIRDSETKSYGVLVNSFYELEPAYADYYRNVMGRKAWQIGPVSLRNRNTVDKAQRGKQSAIDEHHVLNWLDSKEQNSVLYICFGSTSRMNTAQLLEIAMALEDSSYSFVWVIRTNGTDKDEKFLPEGYEERMEGKGLIITEWAPQVLILDHPSVGGFMTHCGWNSTLEGMSAGVPMITWPLFAEQFHNENLVTQVLKTGIRVGAGKWQQWLETKDVSVQKEKIQKSIQQLMGDSKEATEMRRKAKELGEMARKAVEDGGSSYTEFTSLIEELKISKQASSQKKHVI</sequence>
<evidence type="ECO:0000256" key="2">
    <source>
        <dbReference type="ARBA" id="ARBA00022676"/>
    </source>
</evidence>